<dbReference type="AlphaFoldDB" id="B3MUK5"/>
<evidence type="ECO:0000313" key="2">
    <source>
        <dbReference type="EMBL" id="EDV33534.1"/>
    </source>
</evidence>
<feature type="region of interest" description="Disordered" evidence="1">
    <location>
        <begin position="279"/>
        <end position="301"/>
    </location>
</feature>
<protein>
    <submittedName>
        <fullName evidence="2">Uncharacterized protein</fullName>
    </submittedName>
</protein>
<feature type="region of interest" description="Disordered" evidence="1">
    <location>
        <begin position="573"/>
        <end position="660"/>
    </location>
</feature>
<feature type="region of interest" description="Disordered" evidence="1">
    <location>
        <begin position="156"/>
        <end position="184"/>
    </location>
</feature>
<dbReference type="Proteomes" id="UP000007801">
    <property type="component" value="Unassembled WGS sequence"/>
</dbReference>
<dbReference type="GeneID" id="6503322"/>
<dbReference type="OrthoDB" id="7862630at2759"/>
<sequence>MLERRRRCQLRLEPLVSVPARTTMTRRTRRVTFNIEANGSVSPRGPRRRRRRELLNPYLMPMPMMFNPAQPVNPWGFNWNPNNLFNGENFMDRLTGGDLEERYPFGGVDDFEMDSGASYDPPPQPPIRSLKKTNGQQAIDDLKDILFGLETHLAAEKLKSSEDSQTTNKESETEAPENNNPPEISEISVLTDFMSETVEKLNNYLAHHSQEQNIYDNHMDSTVDPPVVSPTTSPVQVLLLPVQPLIVQNVDPSNPNSFDSEAESRPPKRQYINTLPWLRKPKKRPPKSSEYVRVQNRGSSTEDLDTLPKILEASKSAKMCNTSGTACQTVRDEGTTMWCPMECCRQCCGVVRSLDNVPRVQKMLSPSGNTKSNMFNPPQVAAPPPSQLSSEEEAEIEYPRKPIKHMLYRKSSGPSIYLADTPRGSNVVTSPDFQSGGGHLTYSYVEEEEEEREEAHPPEAFVDEDDWSDTDRKVLSEWEKEQQYQMQIEMSRRSLTMKNKQVQTDAYTSSESSSLEIIATTDKAISTTDISIGRPKKPVQIFSICKRSSFRRPYRMKSGSQSEANKVQFEKTLQTEGVQVGPEMRSVGTNPLRLRRKESHSKEKSASPKSKSRRLQNRSTSCDYSPFQFKDNQGNREQGGSPNRPSSRKPGLDYSTFWQD</sequence>
<gene>
    <name evidence="2" type="primary">Dana\GF20621</name>
    <name evidence="2" type="synonym">dana_GLEANR_355</name>
    <name evidence="2" type="ORF">GF20621</name>
</gene>
<feature type="compositionally biased region" description="Polar residues" evidence="1">
    <location>
        <begin position="630"/>
        <end position="645"/>
    </location>
</feature>
<dbReference type="KEGG" id="dan:6503322"/>
<feature type="region of interest" description="Disordered" evidence="1">
    <location>
        <begin position="110"/>
        <end position="135"/>
    </location>
</feature>
<feature type="region of interest" description="Disordered" evidence="1">
    <location>
        <begin position="366"/>
        <end position="393"/>
    </location>
</feature>
<dbReference type="OMA" id="GPQESKM"/>
<accession>B3MUK5</accession>
<dbReference type="eggNOG" id="ENOG502TBJ3">
    <property type="taxonomic scope" value="Eukaryota"/>
</dbReference>
<reference evidence="2 3" key="1">
    <citation type="journal article" date="2007" name="Nature">
        <title>Evolution of genes and genomes on the Drosophila phylogeny.</title>
        <authorList>
            <consortium name="Drosophila 12 Genomes Consortium"/>
            <person name="Clark A.G."/>
            <person name="Eisen M.B."/>
            <person name="Smith D.R."/>
            <person name="Bergman C.M."/>
            <person name="Oliver B."/>
            <person name="Markow T.A."/>
            <person name="Kaufman T.C."/>
            <person name="Kellis M."/>
            <person name="Gelbart W."/>
            <person name="Iyer V.N."/>
            <person name="Pollard D.A."/>
            <person name="Sackton T.B."/>
            <person name="Larracuente A.M."/>
            <person name="Singh N.D."/>
            <person name="Abad J.P."/>
            <person name="Abt D.N."/>
            <person name="Adryan B."/>
            <person name="Aguade M."/>
            <person name="Akashi H."/>
            <person name="Anderson W.W."/>
            <person name="Aquadro C.F."/>
            <person name="Ardell D.H."/>
            <person name="Arguello R."/>
            <person name="Artieri C.G."/>
            <person name="Barbash D.A."/>
            <person name="Barker D."/>
            <person name="Barsanti P."/>
            <person name="Batterham P."/>
            <person name="Batzoglou S."/>
            <person name="Begun D."/>
            <person name="Bhutkar A."/>
            <person name="Blanco E."/>
            <person name="Bosak S.A."/>
            <person name="Bradley R.K."/>
            <person name="Brand A.D."/>
            <person name="Brent M.R."/>
            <person name="Brooks A.N."/>
            <person name="Brown R.H."/>
            <person name="Butlin R.K."/>
            <person name="Caggese C."/>
            <person name="Calvi B.R."/>
            <person name="Bernardo de Carvalho A."/>
            <person name="Caspi A."/>
            <person name="Castrezana S."/>
            <person name="Celniker S.E."/>
            <person name="Chang J.L."/>
            <person name="Chapple C."/>
            <person name="Chatterji S."/>
            <person name="Chinwalla A."/>
            <person name="Civetta A."/>
            <person name="Clifton S.W."/>
            <person name="Comeron J.M."/>
            <person name="Costello J.C."/>
            <person name="Coyne J.A."/>
            <person name="Daub J."/>
            <person name="David R.G."/>
            <person name="Delcher A.L."/>
            <person name="Delehaunty K."/>
            <person name="Do C.B."/>
            <person name="Ebling H."/>
            <person name="Edwards K."/>
            <person name="Eickbush T."/>
            <person name="Evans J.D."/>
            <person name="Filipski A."/>
            <person name="Findeiss S."/>
            <person name="Freyhult E."/>
            <person name="Fulton L."/>
            <person name="Fulton R."/>
            <person name="Garcia A.C."/>
            <person name="Gardiner A."/>
            <person name="Garfield D.A."/>
            <person name="Garvin B.E."/>
            <person name="Gibson G."/>
            <person name="Gilbert D."/>
            <person name="Gnerre S."/>
            <person name="Godfrey J."/>
            <person name="Good R."/>
            <person name="Gotea V."/>
            <person name="Gravely B."/>
            <person name="Greenberg A.J."/>
            <person name="Griffiths-Jones S."/>
            <person name="Gross S."/>
            <person name="Guigo R."/>
            <person name="Gustafson E.A."/>
            <person name="Haerty W."/>
            <person name="Hahn M.W."/>
            <person name="Halligan D.L."/>
            <person name="Halpern A.L."/>
            <person name="Halter G.M."/>
            <person name="Han M.V."/>
            <person name="Heger A."/>
            <person name="Hillier L."/>
            <person name="Hinrichs A.S."/>
            <person name="Holmes I."/>
            <person name="Hoskins R.A."/>
            <person name="Hubisz M.J."/>
            <person name="Hultmark D."/>
            <person name="Huntley M.A."/>
            <person name="Jaffe D.B."/>
            <person name="Jagadeeshan S."/>
            <person name="Jeck W.R."/>
            <person name="Johnson J."/>
            <person name="Jones C.D."/>
            <person name="Jordan W.C."/>
            <person name="Karpen G.H."/>
            <person name="Kataoka E."/>
            <person name="Keightley P.D."/>
            <person name="Kheradpour P."/>
            <person name="Kirkness E.F."/>
            <person name="Koerich L.B."/>
            <person name="Kristiansen K."/>
            <person name="Kudrna D."/>
            <person name="Kulathinal R.J."/>
            <person name="Kumar S."/>
            <person name="Kwok R."/>
            <person name="Lander E."/>
            <person name="Langley C.H."/>
            <person name="Lapoint R."/>
            <person name="Lazzaro B.P."/>
            <person name="Lee S.J."/>
            <person name="Levesque L."/>
            <person name="Li R."/>
            <person name="Lin C.F."/>
            <person name="Lin M.F."/>
            <person name="Lindblad-Toh K."/>
            <person name="Llopart A."/>
            <person name="Long M."/>
            <person name="Low L."/>
            <person name="Lozovsky E."/>
            <person name="Lu J."/>
            <person name="Luo M."/>
            <person name="Machado C.A."/>
            <person name="Makalowski W."/>
            <person name="Marzo M."/>
            <person name="Matsuda M."/>
            <person name="Matzkin L."/>
            <person name="McAllister B."/>
            <person name="McBride C.S."/>
            <person name="McKernan B."/>
            <person name="McKernan K."/>
            <person name="Mendez-Lago M."/>
            <person name="Minx P."/>
            <person name="Mollenhauer M.U."/>
            <person name="Montooth K."/>
            <person name="Mount S.M."/>
            <person name="Mu X."/>
            <person name="Myers E."/>
            <person name="Negre B."/>
            <person name="Newfeld S."/>
            <person name="Nielsen R."/>
            <person name="Noor M.A."/>
            <person name="O'Grady P."/>
            <person name="Pachter L."/>
            <person name="Papaceit M."/>
            <person name="Parisi M.J."/>
            <person name="Parisi M."/>
            <person name="Parts L."/>
            <person name="Pedersen J.S."/>
            <person name="Pesole G."/>
            <person name="Phillippy A.M."/>
            <person name="Ponting C.P."/>
            <person name="Pop M."/>
            <person name="Porcelli D."/>
            <person name="Powell J.R."/>
            <person name="Prohaska S."/>
            <person name="Pruitt K."/>
            <person name="Puig M."/>
            <person name="Quesneville H."/>
            <person name="Ram K.R."/>
            <person name="Rand D."/>
            <person name="Rasmussen M.D."/>
            <person name="Reed L.K."/>
            <person name="Reenan R."/>
            <person name="Reily A."/>
            <person name="Remington K.A."/>
            <person name="Rieger T.T."/>
            <person name="Ritchie M.G."/>
            <person name="Robin C."/>
            <person name="Rogers Y.H."/>
            <person name="Rohde C."/>
            <person name="Rozas J."/>
            <person name="Rubenfield M.J."/>
            <person name="Ruiz A."/>
            <person name="Russo S."/>
            <person name="Salzberg S.L."/>
            <person name="Sanchez-Gracia A."/>
            <person name="Saranga D.J."/>
            <person name="Sato H."/>
            <person name="Schaeffer S.W."/>
            <person name="Schatz M.C."/>
            <person name="Schlenke T."/>
            <person name="Schwartz R."/>
            <person name="Segarra C."/>
            <person name="Singh R.S."/>
            <person name="Sirot L."/>
            <person name="Sirota M."/>
            <person name="Sisneros N.B."/>
            <person name="Smith C.D."/>
            <person name="Smith T.F."/>
            <person name="Spieth J."/>
            <person name="Stage D.E."/>
            <person name="Stark A."/>
            <person name="Stephan W."/>
            <person name="Strausberg R.L."/>
            <person name="Strempel S."/>
            <person name="Sturgill D."/>
            <person name="Sutton G."/>
            <person name="Sutton G.G."/>
            <person name="Tao W."/>
            <person name="Teichmann S."/>
            <person name="Tobari Y.N."/>
            <person name="Tomimura Y."/>
            <person name="Tsolas J.M."/>
            <person name="Valente V.L."/>
            <person name="Venter E."/>
            <person name="Venter J.C."/>
            <person name="Vicario S."/>
            <person name="Vieira F.G."/>
            <person name="Vilella A.J."/>
            <person name="Villasante A."/>
            <person name="Walenz B."/>
            <person name="Wang J."/>
            <person name="Wasserman M."/>
            <person name="Watts T."/>
            <person name="Wilson D."/>
            <person name="Wilson R.K."/>
            <person name="Wing R.A."/>
            <person name="Wolfner M.F."/>
            <person name="Wong A."/>
            <person name="Wong G.K."/>
            <person name="Wu C.I."/>
            <person name="Wu G."/>
            <person name="Yamamoto D."/>
            <person name="Yang H.P."/>
            <person name="Yang S.P."/>
            <person name="Yorke J.A."/>
            <person name="Yoshida K."/>
            <person name="Zdobnov E."/>
            <person name="Zhang P."/>
            <person name="Zhang Y."/>
            <person name="Zimin A.V."/>
            <person name="Baldwin J."/>
            <person name="Abdouelleil A."/>
            <person name="Abdulkadir J."/>
            <person name="Abebe A."/>
            <person name="Abera B."/>
            <person name="Abreu J."/>
            <person name="Acer S.C."/>
            <person name="Aftuck L."/>
            <person name="Alexander A."/>
            <person name="An P."/>
            <person name="Anderson E."/>
            <person name="Anderson S."/>
            <person name="Arachi H."/>
            <person name="Azer M."/>
            <person name="Bachantsang P."/>
            <person name="Barry A."/>
            <person name="Bayul T."/>
            <person name="Berlin A."/>
            <person name="Bessette D."/>
            <person name="Bloom T."/>
            <person name="Blye J."/>
            <person name="Boguslavskiy L."/>
            <person name="Bonnet C."/>
            <person name="Boukhgalter B."/>
            <person name="Bourzgui I."/>
            <person name="Brown A."/>
            <person name="Cahill P."/>
            <person name="Channer S."/>
            <person name="Cheshatsang Y."/>
            <person name="Chuda L."/>
            <person name="Citroen M."/>
            <person name="Collymore A."/>
            <person name="Cooke P."/>
            <person name="Costello M."/>
            <person name="D'Aco K."/>
            <person name="Daza R."/>
            <person name="De Haan G."/>
            <person name="DeGray S."/>
            <person name="DeMaso C."/>
            <person name="Dhargay N."/>
            <person name="Dooley K."/>
            <person name="Dooley E."/>
            <person name="Doricent M."/>
            <person name="Dorje P."/>
            <person name="Dorjee K."/>
            <person name="Dupes A."/>
            <person name="Elong R."/>
            <person name="Falk J."/>
            <person name="Farina A."/>
            <person name="Faro S."/>
            <person name="Ferguson D."/>
            <person name="Fisher S."/>
            <person name="Foley C.D."/>
            <person name="Franke A."/>
            <person name="Friedrich D."/>
            <person name="Gadbois L."/>
            <person name="Gearin G."/>
            <person name="Gearin C.R."/>
            <person name="Giannoukos G."/>
            <person name="Goode T."/>
            <person name="Graham J."/>
            <person name="Grandbois E."/>
            <person name="Grewal S."/>
            <person name="Gyaltsen K."/>
            <person name="Hafez N."/>
            <person name="Hagos B."/>
            <person name="Hall J."/>
            <person name="Henson C."/>
            <person name="Hollinger A."/>
            <person name="Honan T."/>
            <person name="Huard M.D."/>
            <person name="Hughes L."/>
            <person name="Hurhula B."/>
            <person name="Husby M.E."/>
            <person name="Kamat A."/>
            <person name="Kanga B."/>
            <person name="Kashin S."/>
            <person name="Khazanovich D."/>
            <person name="Kisner P."/>
            <person name="Lance K."/>
            <person name="Lara M."/>
            <person name="Lee W."/>
            <person name="Lennon N."/>
            <person name="Letendre F."/>
            <person name="LeVine R."/>
            <person name="Lipovsky A."/>
            <person name="Liu X."/>
            <person name="Liu J."/>
            <person name="Liu S."/>
            <person name="Lokyitsang T."/>
            <person name="Lokyitsang Y."/>
            <person name="Lubonja R."/>
            <person name="Lui A."/>
            <person name="MacDonald P."/>
            <person name="Magnisalis V."/>
            <person name="Maru K."/>
            <person name="Matthews C."/>
            <person name="McCusker W."/>
            <person name="McDonough S."/>
            <person name="Mehta T."/>
            <person name="Meldrim J."/>
            <person name="Meneus L."/>
            <person name="Mihai O."/>
            <person name="Mihalev A."/>
            <person name="Mihova T."/>
            <person name="Mittelman R."/>
            <person name="Mlenga V."/>
            <person name="Montmayeur A."/>
            <person name="Mulrain L."/>
            <person name="Navidi A."/>
            <person name="Naylor J."/>
            <person name="Negash T."/>
            <person name="Nguyen T."/>
            <person name="Nguyen N."/>
            <person name="Nicol R."/>
            <person name="Norbu C."/>
            <person name="Norbu N."/>
            <person name="Novod N."/>
            <person name="O'Neill B."/>
            <person name="Osman S."/>
            <person name="Markiewicz E."/>
            <person name="Oyono O.L."/>
            <person name="Patti C."/>
            <person name="Phunkhang P."/>
            <person name="Pierre F."/>
            <person name="Priest M."/>
            <person name="Raghuraman S."/>
            <person name="Rege F."/>
            <person name="Reyes R."/>
            <person name="Rise C."/>
            <person name="Rogov P."/>
            <person name="Ross K."/>
            <person name="Ryan E."/>
            <person name="Settipalli S."/>
            <person name="Shea T."/>
            <person name="Sherpa N."/>
            <person name="Shi L."/>
            <person name="Shih D."/>
            <person name="Sparrow T."/>
            <person name="Spaulding J."/>
            <person name="Stalker J."/>
            <person name="Stange-Thomann N."/>
            <person name="Stavropoulos S."/>
            <person name="Stone C."/>
            <person name="Strader C."/>
            <person name="Tesfaye S."/>
            <person name="Thomson T."/>
            <person name="Thoulutsang Y."/>
            <person name="Thoulutsang D."/>
            <person name="Topham K."/>
            <person name="Topping I."/>
            <person name="Tsamla T."/>
            <person name="Vassiliev H."/>
            <person name="Vo A."/>
            <person name="Wangchuk T."/>
            <person name="Wangdi T."/>
            <person name="Weiand M."/>
            <person name="Wilkinson J."/>
            <person name="Wilson A."/>
            <person name="Yadav S."/>
            <person name="Young G."/>
            <person name="Yu Q."/>
            <person name="Zembek L."/>
            <person name="Zhong D."/>
            <person name="Zimmer A."/>
            <person name="Zwirko Z."/>
            <person name="Jaffe D.B."/>
            <person name="Alvarez P."/>
            <person name="Brockman W."/>
            <person name="Butler J."/>
            <person name="Chin C."/>
            <person name="Gnerre S."/>
            <person name="Grabherr M."/>
            <person name="Kleber M."/>
            <person name="Mauceli E."/>
            <person name="MacCallum I."/>
        </authorList>
    </citation>
    <scope>NUCLEOTIDE SEQUENCE [LARGE SCALE GENOMIC DNA]</scope>
    <source>
        <strain evidence="3">Tucson 14024-0371.13</strain>
    </source>
</reference>
<feature type="compositionally biased region" description="Polar residues" evidence="1">
    <location>
        <begin position="366"/>
        <end position="376"/>
    </location>
</feature>
<keyword evidence="3" id="KW-1185">Reference proteome</keyword>
<dbReference type="PhylomeDB" id="B3MUK5"/>
<name>B3MUK5_DROAN</name>
<dbReference type="InParanoid" id="B3MUK5"/>
<dbReference type="HOGENOM" id="CLU_477585_0_0_1"/>
<organism evidence="2 3">
    <name type="scientific">Drosophila ananassae</name>
    <name type="common">Fruit fly</name>
    <dbReference type="NCBI Taxonomy" id="7217"/>
    <lineage>
        <taxon>Eukaryota</taxon>
        <taxon>Metazoa</taxon>
        <taxon>Ecdysozoa</taxon>
        <taxon>Arthropoda</taxon>
        <taxon>Hexapoda</taxon>
        <taxon>Insecta</taxon>
        <taxon>Pterygota</taxon>
        <taxon>Neoptera</taxon>
        <taxon>Endopterygota</taxon>
        <taxon>Diptera</taxon>
        <taxon>Brachycera</taxon>
        <taxon>Muscomorpha</taxon>
        <taxon>Ephydroidea</taxon>
        <taxon>Drosophilidae</taxon>
        <taxon>Drosophila</taxon>
        <taxon>Sophophora</taxon>
    </lineage>
</organism>
<proteinExistence type="predicted"/>
<feature type="region of interest" description="Disordered" evidence="1">
    <location>
        <begin position="250"/>
        <end position="269"/>
    </location>
</feature>
<evidence type="ECO:0000256" key="1">
    <source>
        <dbReference type="SAM" id="MobiDB-lite"/>
    </source>
</evidence>
<evidence type="ECO:0000313" key="3">
    <source>
        <dbReference type="Proteomes" id="UP000007801"/>
    </source>
</evidence>
<dbReference type="EMBL" id="CH902624">
    <property type="protein sequence ID" value="EDV33534.1"/>
    <property type="molecule type" value="Genomic_DNA"/>
</dbReference>
<feature type="compositionally biased region" description="Polar residues" evidence="1">
    <location>
        <begin position="250"/>
        <end position="259"/>
    </location>
</feature>